<evidence type="ECO:0000256" key="7">
    <source>
        <dbReference type="SAM" id="MobiDB-lite"/>
    </source>
</evidence>
<dbReference type="PANTHER" id="PTHR45759">
    <property type="entry name" value="NUCLEOLAR GTP-BINDING PROTEIN 1"/>
    <property type="match status" value="1"/>
</dbReference>
<dbReference type="PROSITE" id="PS51710">
    <property type="entry name" value="G_OBG"/>
    <property type="match status" value="1"/>
</dbReference>
<evidence type="ECO:0000256" key="3">
    <source>
        <dbReference type="ARBA" id="ARBA00022741"/>
    </source>
</evidence>
<name>A0A0L0D460_THETB</name>
<accession>A0A0L0D460</accession>
<feature type="compositionally biased region" description="Basic residues" evidence="7">
    <location>
        <begin position="582"/>
        <end position="591"/>
    </location>
</feature>
<keyword evidence="3" id="KW-0547">Nucleotide-binding</keyword>
<dbReference type="Gene3D" id="3.40.50.300">
    <property type="entry name" value="P-loop containing nucleotide triphosphate hydrolases"/>
    <property type="match status" value="1"/>
</dbReference>
<dbReference type="GO" id="GO:0042254">
    <property type="term" value="P:ribosome biogenesis"/>
    <property type="evidence" value="ECO:0007669"/>
    <property type="project" value="UniProtKB-KW"/>
</dbReference>
<evidence type="ECO:0000256" key="2">
    <source>
        <dbReference type="ARBA" id="ARBA00022517"/>
    </source>
</evidence>
<organism evidence="9 10">
    <name type="scientific">Thecamonas trahens ATCC 50062</name>
    <dbReference type="NCBI Taxonomy" id="461836"/>
    <lineage>
        <taxon>Eukaryota</taxon>
        <taxon>Apusozoa</taxon>
        <taxon>Apusomonadida</taxon>
        <taxon>Apusomonadidae</taxon>
        <taxon>Thecamonas</taxon>
    </lineage>
</organism>
<comment type="function">
    <text evidence="6">Involved in the biogenesis of the 60S ribosomal subunit.</text>
</comment>
<evidence type="ECO:0000256" key="1">
    <source>
        <dbReference type="ARBA" id="ARBA00004604"/>
    </source>
</evidence>
<dbReference type="eggNOG" id="KOG1490">
    <property type="taxonomic scope" value="Eukaryota"/>
</dbReference>
<evidence type="ECO:0000313" key="9">
    <source>
        <dbReference type="EMBL" id="KNC46073.1"/>
    </source>
</evidence>
<dbReference type="PIRSF" id="PIRSF038919">
    <property type="entry name" value="NOG1"/>
    <property type="match status" value="1"/>
</dbReference>
<comment type="similarity">
    <text evidence="6">Belongs to the TRAFAC class OBG-HflX-like GTPase superfamily. OBG GTPase family. NOG subfamily.</text>
</comment>
<feature type="domain" description="OBG-type G" evidence="8">
    <location>
        <begin position="169"/>
        <end position="341"/>
    </location>
</feature>
<reference evidence="9 10" key="1">
    <citation type="submission" date="2010-05" db="EMBL/GenBank/DDBJ databases">
        <title>The Genome Sequence of Thecamonas trahens ATCC 50062.</title>
        <authorList>
            <consortium name="The Broad Institute Genome Sequencing Platform"/>
            <person name="Russ C."/>
            <person name="Cuomo C."/>
            <person name="Shea T."/>
            <person name="Young S.K."/>
            <person name="Zeng Q."/>
            <person name="Koehrsen M."/>
            <person name="Haas B."/>
            <person name="Borodovsky M."/>
            <person name="Guigo R."/>
            <person name="Alvarado L."/>
            <person name="Berlin A."/>
            <person name="Bochicchio J."/>
            <person name="Borenstein D."/>
            <person name="Chapman S."/>
            <person name="Chen Z."/>
            <person name="Freedman E."/>
            <person name="Gellesch M."/>
            <person name="Goldberg J."/>
            <person name="Griggs A."/>
            <person name="Gujja S."/>
            <person name="Heilman E."/>
            <person name="Heiman D."/>
            <person name="Hepburn T."/>
            <person name="Howarth C."/>
            <person name="Jen D."/>
            <person name="Larson L."/>
            <person name="Mehta T."/>
            <person name="Park D."/>
            <person name="Pearson M."/>
            <person name="Roberts A."/>
            <person name="Saif S."/>
            <person name="Shenoy N."/>
            <person name="Sisk P."/>
            <person name="Stolte C."/>
            <person name="Sykes S."/>
            <person name="Thomson T."/>
            <person name="Walk T."/>
            <person name="White J."/>
            <person name="Yandava C."/>
            <person name="Burger G."/>
            <person name="Gray M.W."/>
            <person name="Holland P.W.H."/>
            <person name="King N."/>
            <person name="Lang F.B.F."/>
            <person name="Roger A.J."/>
            <person name="Ruiz-Trillo I."/>
            <person name="Lander E."/>
            <person name="Nusbaum C."/>
        </authorList>
    </citation>
    <scope>NUCLEOTIDE SEQUENCE [LARGE SCALE GENOMIC DNA]</scope>
    <source>
        <strain evidence="9 10">ATCC 50062</strain>
    </source>
</reference>
<dbReference type="InterPro" id="IPR010674">
    <property type="entry name" value="NOG1_Rossman_fold_dom"/>
</dbReference>
<evidence type="ECO:0000256" key="6">
    <source>
        <dbReference type="PIRNR" id="PIRNR038919"/>
    </source>
</evidence>
<keyword evidence="4" id="KW-0342">GTP-binding</keyword>
<dbReference type="OMA" id="EWKNDVM"/>
<dbReference type="RefSeq" id="XP_013763053.1">
    <property type="nucleotide sequence ID" value="XM_013907599.1"/>
</dbReference>
<dbReference type="Pfam" id="PF17835">
    <property type="entry name" value="NOG1_N"/>
    <property type="match status" value="1"/>
</dbReference>
<dbReference type="InterPro" id="IPR027417">
    <property type="entry name" value="P-loop_NTPase"/>
</dbReference>
<dbReference type="EMBL" id="GL349433">
    <property type="protein sequence ID" value="KNC46073.1"/>
    <property type="molecule type" value="Genomic_DNA"/>
</dbReference>
<proteinExistence type="inferred from homology"/>
<dbReference type="InterPro" id="IPR041623">
    <property type="entry name" value="NOG1_N"/>
</dbReference>
<dbReference type="Proteomes" id="UP000054408">
    <property type="component" value="Unassembled WGS sequence"/>
</dbReference>
<dbReference type="OrthoDB" id="415015at2759"/>
<dbReference type="Pfam" id="PF08155">
    <property type="entry name" value="NOGCT"/>
    <property type="match status" value="1"/>
</dbReference>
<dbReference type="InterPro" id="IPR031167">
    <property type="entry name" value="G_OBG"/>
</dbReference>
<feature type="region of interest" description="Disordered" evidence="7">
    <location>
        <begin position="534"/>
        <end position="597"/>
    </location>
</feature>
<dbReference type="Pfam" id="PF06858">
    <property type="entry name" value="NOG1"/>
    <property type="match status" value="1"/>
</dbReference>
<evidence type="ECO:0000256" key="4">
    <source>
        <dbReference type="ARBA" id="ARBA00023134"/>
    </source>
</evidence>
<protein>
    <recommendedName>
        <fullName evidence="6">Nucleolar GTP-binding protein 1</fullName>
    </recommendedName>
</protein>
<gene>
    <name evidence="9" type="ORF">AMSG_00191</name>
</gene>
<keyword evidence="10" id="KW-1185">Reference proteome</keyword>
<keyword evidence="5 6" id="KW-0539">Nucleus</keyword>
<dbReference type="SUPFAM" id="SSF52540">
    <property type="entry name" value="P-loop containing nucleoside triphosphate hydrolases"/>
    <property type="match status" value="1"/>
</dbReference>
<dbReference type="AlphaFoldDB" id="A0A0L0D460"/>
<dbReference type="STRING" id="461836.A0A0L0D460"/>
<dbReference type="GeneID" id="25560010"/>
<evidence type="ECO:0000259" key="8">
    <source>
        <dbReference type="PROSITE" id="PS51710"/>
    </source>
</evidence>
<dbReference type="CDD" id="cd01897">
    <property type="entry name" value="NOG"/>
    <property type="match status" value="1"/>
</dbReference>
<comment type="subcellular location">
    <subcellularLocation>
        <location evidence="1 6">Nucleus</location>
        <location evidence="1 6">Nucleolus</location>
    </subcellularLocation>
</comment>
<dbReference type="InterPro" id="IPR012973">
    <property type="entry name" value="NOG_C"/>
</dbReference>
<evidence type="ECO:0000256" key="5">
    <source>
        <dbReference type="ARBA" id="ARBA00023242"/>
    </source>
</evidence>
<dbReference type="Gene3D" id="1.20.120.1190">
    <property type="match status" value="1"/>
</dbReference>
<dbReference type="GO" id="GO:0005525">
    <property type="term" value="F:GTP binding"/>
    <property type="evidence" value="ECO:0007669"/>
    <property type="project" value="UniProtKB-KW"/>
</dbReference>
<evidence type="ECO:0000313" key="10">
    <source>
        <dbReference type="Proteomes" id="UP000054408"/>
    </source>
</evidence>
<feature type="region of interest" description="Disordered" evidence="7">
    <location>
        <begin position="456"/>
        <end position="476"/>
    </location>
</feature>
<dbReference type="GO" id="GO:0005730">
    <property type="term" value="C:nucleolus"/>
    <property type="evidence" value="ECO:0007669"/>
    <property type="project" value="UniProtKB-SubCell"/>
</dbReference>
<sequence length="649" mass="72815">MPVYSFKSITVVPSATDFIDICLSKTQRQTPTVVRTTFHISRIRQHYTRSVRFAQQCFADRLRGILDEFPVIDELHPFMASLMNVLYDRDHYKLALGQIATALRLVERVGKDYIRLLKFGDSLYRCKTLKRAALGRMCTILKKQKSALAYLEQVRQHLSRLPSIDPTDPTLLVCGFPNCGKSTTVNKLSRADVDVQPWAFTTQSLFVGHFDYKYTRWQVVDSPGVLDHPLQDMNTIEMQSITALAHLKASILFFLDISEQCGYSIEQQVGLFRNITPLFANKPLTVVLNKIDVVRPNDLDDDDKALIQSLVETDGVEVMAMSGLTEEGLAEVKASACDRLLAQRQREKLATTTNADRLKVRLHKSMPVARDDIERPPMIPSRRGGASEGRLLLKDIEARNGGAGKFSVDLRAEHILENEDWRYDVVPEILDGHNVADFLDPDILARLDELEREEEERLARAAAESDDDDDPHRDERKAAVRAIKSKKILINKAAFVRKSANSRPLPRTARRKSVGDLKSLDELGYDTSRIRARVAAGETTSRARASRKLRNDRMAMSTEGDDDDDFGARRARGAGIGSAAIRKAKGARAPRNKAGIAATDSDKAKMLRKYAFKQINADGKRGTADRVIVASKPKWMLSGKRGNGKTDRR</sequence>
<keyword evidence="2 6" id="KW-0690">Ribosome biogenesis</keyword>
<dbReference type="InterPro" id="IPR024926">
    <property type="entry name" value="NOG1"/>
</dbReference>